<feature type="domain" description="Borealin N-terminal" evidence="2">
    <location>
        <begin position="18"/>
        <end position="72"/>
    </location>
</feature>
<dbReference type="Pfam" id="PF10444">
    <property type="entry name" value="Nbl1_Borealin_N"/>
    <property type="match status" value="1"/>
</dbReference>
<dbReference type="InterPro" id="IPR018851">
    <property type="entry name" value="Borealin_N"/>
</dbReference>
<dbReference type="Gene3D" id="6.10.250.1900">
    <property type="match status" value="1"/>
</dbReference>
<comment type="caution">
    <text evidence="3">The sequence shown here is derived from an EMBL/GenBank/DDBJ whole genome shotgun (WGS) entry which is preliminary data.</text>
</comment>
<evidence type="ECO:0000313" key="3">
    <source>
        <dbReference type="EMBL" id="KAK9723286.1"/>
    </source>
</evidence>
<evidence type="ECO:0000259" key="2">
    <source>
        <dbReference type="Pfam" id="PF10444"/>
    </source>
</evidence>
<feature type="region of interest" description="Disordered" evidence="1">
    <location>
        <begin position="108"/>
        <end position="165"/>
    </location>
</feature>
<accession>A0ABR2W8F1</accession>
<protein>
    <recommendedName>
        <fullName evidence="2">Borealin N-terminal domain-containing protein</fullName>
    </recommendedName>
</protein>
<reference evidence="3 4" key="1">
    <citation type="submission" date="2023-04" db="EMBL/GenBank/DDBJ databases">
        <title>Genome of Basidiobolus ranarum AG-B5.</title>
        <authorList>
            <person name="Stajich J.E."/>
            <person name="Carter-House D."/>
            <person name="Gryganskyi A."/>
        </authorList>
    </citation>
    <scope>NUCLEOTIDE SEQUENCE [LARGE SCALE GENOMIC DNA]</scope>
    <source>
        <strain evidence="3 4">AG-B5</strain>
    </source>
</reference>
<dbReference type="Proteomes" id="UP001479436">
    <property type="component" value="Unassembled WGS sequence"/>
</dbReference>
<gene>
    <name evidence="3" type="ORF">K7432_002035</name>
</gene>
<evidence type="ECO:0000256" key="1">
    <source>
        <dbReference type="SAM" id="MobiDB-lite"/>
    </source>
</evidence>
<keyword evidence="4" id="KW-1185">Reference proteome</keyword>
<feature type="compositionally biased region" description="Basic residues" evidence="1">
    <location>
        <begin position="134"/>
        <end position="151"/>
    </location>
</feature>
<proteinExistence type="predicted"/>
<organism evidence="3 4">
    <name type="scientific">Basidiobolus ranarum</name>
    <dbReference type="NCBI Taxonomy" id="34480"/>
    <lineage>
        <taxon>Eukaryota</taxon>
        <taxon>Fungi</taxon>
        <taxon>Fungi incertae sedis</taxon>
        <taxon>Zoopagomycota</taxon>
        <taxon>Entomophthoromycotina</taxon>
        <taxon>Basidiobolomycetes</taxon>
        <taxon>Basidiobolales</taxon>
        <taxon>Basidiobolaceae</taxon>
        <taxon>Basidiobolus</taxon>
    </lineage>
</organism>
<sequence>MEETSIPPNRPSLSPEEKTQFIKDLEAEVQKRSNKLVLSTGQLCTSLLFLGELEINKLPKSVRALTLKEFLATKFAANKPLPSPQTSEEVVNPFLQEEEEEIKPTIFTESEPIITTETKEKPISSEEDIEPLRRSKRNKNPVKKPAKRTKKQLPSEPPSKSLISVSLGSGNVLELDPTQSPTAIKNLSEDAKKQLAERLATLQTQLNRFMSVIN</sequence>
<dbReference type="EMBL" id="JASJQH010006927">
    <property type="protein sequence ID" value="KAK9723286.1"/>
    <property type="molecule type" value="Genomic_DNA"/>
</dbReference>
<name>A0ABR2W8F1_9FUNG</name>
<evidence type="ECO:0000313" key="4">
    <source>
        <dbReference type="Proteomes" id="UP001479436"/>
    </source>
</evidence>